<keyword evidence="1" id="KW-0472">Membrane</keyword>
<dbReference type="PANTHER" id="PTHR33371">
    <property type="entry name" value="INTERMEMBRANE PHOSPHOLIPID TRANSPORT SYSTEM BINDING PROTEIN MLAD-RELATED"/>
    <property type="match status" value="1"/>
</dbReference>
<evidence type="ECO:0000313" key="3">
    <source>
        <dbReference type="EMBL" id="KGO90709.1"/>
    </source>
</evidence>
<evidence type="ECO:0000259" key="2">
    <source>
        <dbReference type="Pfam" id="PF02470"/>
    </source>
</evidence>
<dbReference type="OrthoDB" id="9771725at2"/>
<sequence length="325" mass="35736">MEKTNAQKIQLGFFVLLGTLLFVTAVYFVGKKQNMFGKQTQISAIFNNVNGLQLGNNVRYSGINAGTVKNIEMINDTTIQVDMLINSKILPHIRKNAIATISSDGLVGNMIINIMPGEGNAEPVKSGDVIQSFSRVRTDDILKTLNVTNENAAILTADLIKITKEITDGKGTIGLLLNDKEMANDLKETLNYLKITSKGTSESVANLKQLIGSLNNKNNVVGVVNDTMVAQKIKHIVFNLEKTSTGIDSVVDNLNTTILNAKQGKGAINYLSNDPKLVQKIDSTMTNINKASIQLNQNLEALKHNIFFRGYFKKQEKLKQKQIKP</sequence>
<dbReference type="Pfam" id="PF02470">
    <property type="entry name" value="MlaD"/>
    <property type="match status" value="1"/>
</dbReference>
<dbReference type="PANTHER" id="PTHR33371:SF4">
    <property type="entry name" value="INTERMEMBRANE PHOSPHOLIPID TRANSPORT SYSTEM BINDING PROTEIN MLAD"/>
    <property type="match status" value="1"/>
</dbReference>
<dbReference type="InterPro" id="IPR052336">
    <property type="entry name" value="MlaD_Phospholipid_Transporter"/>
</dbReference>
<comment type="caution">
    <text evidence="3">The sequence shown here is derived from an EMBL/GenBank/DDBJ whole genome shotgun (WGS) entry which is preliminary data.</text>
</comment>
<keyword evidence="1" id="KW-0812">Transmembrane</keyword>
<dbReference type="Proteomes" id="UP000030121">
    <property type="component" value="Unassembled WGS sequence"/>
</dbReference>
<feature type="transmembrane region" description="Helical" evidence="1">
    <location>
        <begin position="12"/>
        <end position="30"/>
    </location>
</feature>
<feature type="domain" description="Mce/MlaD" evidence="2">
    <location>
        <begin position="40"/>
        <end position="117"/>
    </location>
</feature>
<keyword evidence="1" id="KW-1133">Transmembrane helix</keyword>
<reference evidence="3 4" key="1">
    <citation type="submission" date="2013-09" db="EMBL/GenBank/DDBJ databases">
        <authorList>
            <person name="Zeng Z."/>
            <person name="Chen C."/>
        </authorList>
    </citation>
    <scope>NUCLEOTIDE SEQUENCE [LARGE SCALE GENOMIC DNA]</scope>
    <source>
        <strain evidence="3 4">GH29-5</strain>
    </source>
</reference>
<protein>
    <submittedName>
        <fullName evidence="3">ABC transporter permease</fullName>
    </submittedName>
</protein>
<dbReference type="STRING" id="1121899.GCA_000430025_01047"/>
<proteinExistence type="predicted"/>
<evidence type="ECO:0000313" key="4">
    <source>
        <dbReference type="Proteomes" id="UP000030121"/>
    </source>
</evidence>
<keyword evidence="4" id="KW-1185">Reference proteome</keyword>
<evidence type="ECO:0000256" key="1">
    <source>
        <dbReference type="SAM" id="Phobius"/>
    </source>
</evidence>
<dbReference type="eggNOG" id="COG1463">
    <property type="taxonomic scope" value="Bacteria"/>
</dbReference>
<dbReference type="RefSeq" id="WP_026979807.1">
    <property type="nucleotide sequence ID" value="NZ_AUCZ01000004.1"/>
</dbReference>
<name>A0A0A2MEM7_9FLAO</name>
<dbReference type="AlphaFoldDB" id="A0A0A2MEM7"/>
<gene>
    <name evidence="3" type="ORF">Q764_00875</name>
</gene>
<accession>A0A0A2MEM7</accession>
<dbReference type="InterPro" id="IPR003399">
    <property type="entry name" value="Mce/MlaD"/>
</dbReference>
<organism evidence="3 4">
    <name type="scientific">Flavobacterium suncheonense GH29-5 = DSM 17707</name>
    <dbReference type="NCBI Taxonomy" id="1121899"/>
    <lineage>
        <taxon>Bacteria</taxon>
        <taxon>Pseudomonadati</taxon>
        <taxon>Bacteroidota</taxon>
        <taxon>Flavobacteriia</taxon>
        <taxon>Flavobacteriales</taxon>
        <taxon>Flavobacteriaceae</taxon>
        <taxon>Flavobacterium</taxon>
    </lineage>
</organism>
<dbReference type="EMBL" id="JRLW01000001">
    <property type="protein sequence ID" value="KGO90709.1"/>
    <property type="molecule type" value="Genomic_DNA"/>
</dbReference>